<feature type="transmembrane region" description="Helical" evidence="1">
    <location>
        <begin position="57"/>
        <end position="80"/>
    </location>
</feature>
<name>O76702_CAEEL</name>
<keyword evidence="1" id="KW-0472">Membrane</keyword>
<dbReference type="KEGG" id="cel:CELE_ZC190.2"/>
<keyword evidence="1" id="KW-0812">Transmembrane</keyword>
<dbReference type="OrthoDB" id="5776489at2759"/>
<keyword evidence="3" id="KW-1185">Reference proteome</keyword>
<dbReference type="EMBL" id="BX284605">
    <property type="protein sequence ID" value="CCD70117.1"/>
    <property type="molecule type" value="Genomic_DNA"/>
</dbReference>
<proteinExistence type="predicted"/>
<dbReference type="AGR" id="WB:WBGene00022537"/>
<sequence length="342" mass="39639">MGTYEDYVCVPYPNNLWWLPIVILQFIVVIAGCFSHFIFVSLVVIPHKFGIYLRMAFGMISTMMLIMLLTSTGAFLITLAHGKFIEDCEISSIHFRKQLLFVHSFGEYFFVACELLGTIERVISTLNPKFRKSKFFSAVFIVGCIIGMLSAFLYIYLVRISYDSTLFAIGFGSLTMMEILNGCIVFSLFYTAKEIYQNQRSAPLHVRYELFQSYAYCRCAAASFTARVFIIAYVYLKLAGFFGGDMDSGFFYMMNLFINLYCLVYPWTIMLYHRKIKSQIKQVLATKNWFRSKRIKEENTKTLYTIDGRRMNRMSTDDHFNQLNAFWNLSTLPSPTPSKNHA</sequence>
<dbReference type="GeneID" id="191094"/>
<dbReference type="Proteomes" id="UP000001940">
    <property type="component" value="Chromosome V"/>
</dbReference>
<keyword evidence="1" id="KW-1133">Transmembrane helix</keyword>
<dbReference type="Bgee" id="WBGene00022537">
    <property type="expression patterns" value="Expressed in pharyngeal muscle cell (C elegans) and 1 other cell type or tissue"/>
</dbReference>
<evidence type="ECO:0000313" key="3">
    <source>
        <dbReference type="Proteomes" id="UP000001940"/>
    </source>
</evidence>
<organism evidence="2 3">
    <name type="scientific">Caenorhabditis elegans</name>
    <dbReference type="NCBI Taxonomy" id="6239"/>
    <lineage>
        <taxon>Eukaryota</taxon>
        <taxon>Metazoa</taxon>
        <taxon>Ecdysozoa</taxon>
        <taxon>Nematoda</taxon>
        <taxon>Chromadorea</taxon>
        <taxon>Rhabditida</taxon>
        <taxon>Rhabditina</taxon>
        <taxon>Rhabditomorpha</taxon>
        <taxon>Rhabditoidea</taxon>
        <taxon>Rhabditidae</taxon>
        <taxon>Peloderinae</taxon>
        <taxon>Caenorhabditis</taxon>
    </lineage>
</organism>
<dbReference type="UCSC" id="ZC190.2">
    <property type="organism name" value="c. elegans"/>
</dbReference>
<dbReference type="SMR" id="O76702"/>
<reference evidence="2 3" key="1">
    <citation type="journal article" date="1998" name="Science">
        <title>Genome sequence of the nematode C. elegans: a platform for investigating biology.</title>
        <authorList>
            <consortium name="The C. elegans sequencing consortium"/>
            <person name="Sulson J.E."/>
            <person name="Waterston R."/>
        </authorList>
    </citation>
    <scope>NUCLEOTIDE SEQUENCE [LARGE SCALE GENOMIC DNA]</scope>
    <source>
        <strain evidence="2 3">Bristol N2</strain>
    </source>
</reference>
<evidence type="ECO:0000256" key="1">
    <source>
        <dbReference type="SAM" id="Phobius"/>
    </source>
</evidence>
<gene>
    <name evidence="2" type="ORF">CELE_ZC190.2</name>
    <name evidence="2 4" type="ORF">ZC190.2</name>
</gene>
<feature type="transmembrane region" description="Helical" evidence="1">
    <location>
        <begin position="213"/>
        <end position="235"/>
    </location>
</feature>
<dbReference type="AlphaFoldDB" id="O76702"/>
<dbReference type="OMA" id="VYPWTIM"/>
<feature type="transmembrane region" description="Helical" evidence="1">
    <location>
        <begin position="100"/>
        <end position="123"/>
    </location>
</feature>
<dbReference type="FunCoup" id="O76702">
    <property type="interactions" value="1522"/>
</dbReference>
<protein>
    <submittedName>
        <fullName evidence="2">Serpentine Receptor, class T</fullName>
    </submittedName>
</protein>
<accession>O76702</accession>
<evidence type="ECO:0000313" key="2">
    <source>
        <dbReference type="EMBL" id="CCD70117.1"/>
    </source>
</evidence>
<feature type="transmembrane region" description="Helical" evidence="1">
    <location>
        <begin position="17"/>
        <end position="45"/>
    </location>
</feature>
<feature type="transmembrane region" description="Helical" evidence="1">
    <location>
        <begin position="250"/>
        <end position="272"/>
    </location>
</feature>
<dbReference type="PhylomeDB" id="O76702"/>
<dbReference type="InParanoid" id="O76702"/>
<dbReference type="WormBase" id="ZC190.2">
    <property type="protein sequence ID" value="CE18426"/>
    <property type="gene ID" value="WBGene00022537"/>
</dbReference>
<dbReference type="eggNOG" id="ENOG502TG6C">
    <property type="taxonomic scope" value="Eukaryota"/>
</dbReference>
<keyword evidence="2" id="KW-0675">Receptor</keyword>
<dbReference type="RefSeq" id="NP_505236.1">
    <property type="nucleotide sequence ID" value="NM_072835.1"/>
</dbReference>
<dbReference type="CTD" id="191094"/>
<feature type="transmembrane region" description="Helical" evidence="1">
    <location>
        <begin position="135"/>
        <end position="157"/>
    </location>
</feature>
<dbReference type="PaxDb" id="6239-ZC190.2"/>
<evidence type="ECO:0000313" key="4">
    <source>
        <dbReference type="WormBase" id="ZC190.2"/>
    </source>
</evidence>
<dbReference type="HOGENOM" id="CLU_811935_0_0_1"/>
<dbReference type="PIR" id="T33438">
    <property type="entry name" value="T33438"/>
</dbReference>
<feature type="transmembrane region" description="Helical" evidence="1">
    <location>
        <begin position="169"/>
        <end position="192"/>
    </location>
</feature>